<evidence type="ECO:0000256" key="7">
    <source>
        <dbReference type="ARBA" id="ARBA00023033"/>
    </source>
</evidence>
<accession>A0A5R8KIB5</accession>
<dbReference type="EMBL" id="VAUV01000003">
    <property type="protein sequence ID" value="TLD71997.1"/>
    <property type="molecule type" value="Genomic_DNA"/>
</dbReference>
<keyword evidence="5" id="KW-0288">FMN</keyword>
<evidence type="ECO:0000256" key="2">
    <source>
        <dbReference type="ARBA" id="ARBA00009881"/>
    </source>
</evidence>
<keyword evidence="6" id="KW-0560">Oxidoreductase</keyword>
<dbReference type="PANTHER" id="PTHR42747:SF3">
    <property type="entry name" value="NITRONATE MONOOXYGENASE-RELATED"/>
    <property type="match status" value="1"/>
</dbReference>
<evidence type="ECO:0000256" key="6">
    <source>
        <dbReference type="ARBA" id="ARBA00023002"/>
    </source>
</evidence>
<comment type="similarity">
    <text evidence="2">Belongs to the nitronate monooxygenase family. NMO class I subfamily.</text>
</comment>
<evidence type="ECO:0000256" key="8">
    <source>
        <dbReference type="ARBA" id="ARBA00031155"/>
    </source>
</evidence>
<dbReference type="Proteomes" id="UP000306196">
    <property type="component" value="Unassembled WGS sequence"/>
</dbReference>
<comment type="catalytic activity">
    <reaction evidence="9">
        <text>3 propionate 3-nitronate + 3 O2 + H2O = 3 3-oxopropanoate + 2 nitrate + nitrite + H2O2 + 3 H(+)</text>
        <dbReference type="Rhea" id="RHEA:57332"/>
        <dbReference type="ChEBI" id="CHEBI:15377"/>
        <dbReference type="ChEBI" id="CHEBI:15378"/>
        <dbReference type="ChEBI" id="CHEBI:15379"/>
        <dbReference type="ChEBI" id="CHEBI:16240"/>
        <dbReference type="ChEBI" id="CHEBI:16301"/>
        <dbReference type="ChEBI" id="CHEBI:17632"/>
        <dbReference type="ChEBI" id="CHEBI:33190"/>
        <dbReference type="ChEBI" id="CHEBI:136067"/>
    </reaction>
</comment>
<dbReference type="Gene3D" id="3.20.20.70">
    <property type="entry name" value="Aldolase class I"/>
    <property type="match status" value="1"/>
</dbReference>
<evidence type="ECO:0000313" key="11">
    <source>
        <dbReference type="Proteomes" id="UP000306196"/>
    </source>
</evidence>
<dbReference type="InterPro" id="IPR004136">
    <property type="entry name" value="NMO"/>
</dbReference>
<keyword evidence="3" id="KW-0216">Detoxification</keyword>
<evidence type="ECO:0000256" key="1">
    <source>
        <dbReference type="ARBA" id="ARBA00001917"/>
    </source>
</evidence>
<dbReference type="SUPFAM" id="SSF51412">
    <property type="entry name" value="Inosine monophosphate dehydrogenase (IMPDH)"/>
    <property type="match status" value="1"/>
</dbReference>
<name>A0A5R8KIB5_9BACT</name>
<dbReference type="PANTHER" id="PTHR42747">
    <property type="entry name" value="NITRONATE MONOOXYGENASE-RELATED"/>
    <property type="match status" value="1"/>
</dbReference>
<keyword evidence="11" id="KW-1185">Reference proteome</keyword>
<keyword evidence="7 10" id="KW-0503">Monooxygenase</keyword>
<proteinExistence type="inferred from homology"/>
<evidence type="ECO:0000256" key="5">
    <source>
        <dbReference type="ARBA" id="ARBA00022643"/>
    </source>
</evidence>
<dbReference type="RefSeq" id="WP_138085001.1">
    <property type="nucleotide sequence ID" value="NZ_VAUV01000003.1"/>
</dbReference>
<dbReference type="Pfam" id="PF03060">
    <property type="entry name" value="NMO"/>
    <property type="match status" value="1"/>
</dbReference>
<organism evidence="10 11">
    <name type="scientific">Phragmitibacter flavus</name>
    <dbReference type="NCBI Taxonomy" id="2576071"/>
    <lineage>
        <taxon>Bacteria</taxon>
        <taxon>Pseudomonadati</taxon>
        <taxon>Verrucomicrobiota</taxon>
        <taxon>Verrucomicrobiia</taxon>
        <taxon>Verrucomicrobiales</taxon>
        <taxon>Verrucomicrobiaceae</taxon>
        <taxon>Phragmitibacter</taxon>
    </lineage>
</organism>
<dbReference type="OrthoDB" id="9778912at2"/>
<evidence type="ECO:0000313" key="10">
    <source>
        <dbReference type="EMBL" id="TLD71997.1"/>
    </source>
</evidence>
<evidence type="ECO:0000256" key="9">
    <source>
        <dbReference type="ARBA" id="ARBA00049401"/>
    </source>
</evidence>
<dbReference type="CDD" id="cd04730">
    <property type="entry name" value="NPD_like"/>
    <property type="match status" value="1"/>
</dbReference>
<comment type="caution">
    <text evidence="10">The sequence shown here is derived from an EMBL/GenBank/DDBJ whole genome shotgun (WGS) entry which is preliminary data.</text>
</comment>
<reference evidence="10 11" key="1">
    <citation type="submission" date="2019-05" db="EMBL/GenBank/DDBJ databases">
        <title>Verrucobacter flavum gen. nov., sp. nov. a new member of the family Verrucomicrobiaceae.</title>
        <authorList>
            <person name="Szuroczki S."/>
            <person name="Abbaszade G."/>
            <person name="Szabo A."/>
            <person name="Felfoldi T."/>
            <person name="Schumann P."/>
            <person name="Boka K."/>
            <person name="Keki Z."/>
            <person name="Toumi M."/>
            <person name="Toth E."/>
        </authorList>
    </citation>
    <scope>NUCLEOTIDE SEQUENCE [LARGE SCALE GENOMIC DNA]</scope>
    <source>
        <strain evidence="10 11">MG-N-17</strain>
    </source>
</reference>
<dbReference type="InterPro" id="IPR013785">
    <property type="entry name" value="Aldolase_TIM"/>
</dbReference>
<dbReference type="GO" id="GO:0009636">
    <property type="term" value="P:response to toxic substance"/>
    <property type="evidence" value="ECO:0007669"/>
    <property type="project" value="UniProtKB-KW"/>
</dbReference>
<protein>
    <recommendedName>
        <fullName evidence="8">Propionate 3-nitronate monooxygenase</fullName>
    </recommendedName>
</protein>
<comment type="cofactor">
    <cofactor evidence="1">
        <name>FMN</name>
        <dbReference type="ChEBI" id="CHEBI:58210"/>
    </cofactor>
</comment>
<keyword evidence="4" id="KW-0285">Flavoprotein</keyword>
<evidence type="ECO:0000256" key="4">
    <source>
        <dbReference type="ARBA" id="ARBA00022630"/>
    </source>
</evidence>
<sequence length="352" mass="37385">MKSNLTARLGLVLPIIQGPFGGGLSTVKLAATVTNAGGMGSYGAHLLEPEEIIQVTNAIRKETDGSFVMNLWVDSEDKRSKEADATAFEREVSKLEPIYRRNHVAPPVFAGCHSVDFERQAEAILQARPPVFSFVFGIPSQEILNQCRKLGIITMGAATTLDEALAIENAGVDILLATGFEAGGHRPSFLRSADDSLHGTLALVRQIVESVEIPVVAAGGIADAKGVAAALSLGASAVQVGTAFLACKESGAHPTHKRKLFDPSARHTRLSDRVTGRLARFIVTSTLEELEAGDLTHLGYPIQGELTRPFKTAEDGLFYAGQGAPLLRHHAAAELTRDLASLVTGDCCVGDR</sequence>
<dbReference type="AlphaFoldDB" id="A0A5R8KIB5"/>
<evidence type="ECO:0000256" key="3">
    <source>
        <dbReference type="ARBA" id="ARBA00022575"/>
    </source>
</evidence>
<dbReference type="GO" id="GO:0018580">
    <property type="term" value="F:nitronate monooxygenase activity"/>
    <property type="evidence" value="ECO:0007669"/>
    <property type="project" value="InterPro"/>
</dbReference>
<gene>
    <name evidence="10" type="ORF">FEM03_04540</name>
</gene>